<dbReference type="InterPro" id="IPR036291">
    <property type="entry name" value="NAD(P)-bd_dom_sf"/>
</dbReference>
<dbReference type="EMBL" id="JARKIF010000014">
    <property type="protein sequence ID" value="KAJ7623769.1"/>
    <property type="molecule type" value="Genomic_DNA"/>
</dbReference>
<dbReference type="Proteomes" id="UP001221142">
    <property type="component" value="Unassembled WGS sequence"/>
</dbReference>
<dbReference type="AlphaFoldDB" id="A0AAD7BKX1"/>
<dbReference type="Gene3D" id="3.40.50.720">
    <property type="entry name" value="NAD(P)-binding Rossmann-like Domain"/>
    <property type="match status" value="1"/>
</dbReference>
<name>A0AAD7BKX1_9AGAR</name>
<keyword evidence="1" id="KW-0560">Oxidoreductase</keyword>
<reference evidence="2" key="1">
    <citation type="submission" date="2023-03" db="EMBL/GenBank/DDBJ databases">
        <title>Massive genome expansion in bonnet fungi (Mycena s.s.) driven by repeated elements and novel gene families across ecological guilds.</title>
        <authorList>
            <consortium name="Lawrence Berkeley National Laboratory"/>
            <person name="Harder C.B."/>
            <person name="Miyauchi S."/>
            <person name="Viragh M."/>
            <person name="Kuo A."/>
            <person name="Thoen E."/>
            <person name="Andreopoulos B."/>
            <person name="Lu D."/>
            <person name="Skrede I."/>
            <person name="Drula E."/>
            <person name="Henrissat B."/>
            <person name="Morin E."/>
            <person name="Kohler A."/>
            <person name="Barry K."/>
            <person name="LaButti K."/>
            <person name="Morin E."/>
            <person name="Salamov A."/>
            <person name="Lipzen A."/>
            <person name="Mereny Z."/>
            <person name="Hegedus B."/>
            <person name="Baldrian P."/>
            <person name="Stursova M."/>
            <person name="Weitz H."/>
            <person name="Taylor A."/>
            <person name="Grigoriev I.V."/>
            <person name="Nagy L.G."/>
            <person name="Martin F."/>
            <person name="Kauserud H."/>
        </authorList>
    </citation>
    <scope>NUCLEOTIDE SEQUENCE</scope>
    <source>
        <strain evidence="2">9284</strain>
    </source>
</reference>
<dbReference type="PANTHER" id="PTHR43157">
    <property type="entry name" value="PHOSPHATIDYLINOSITOL-GLYCAN BIOSYNTHESIS CLASS F PROTEIN-RELATED"/>
    <property type="match status" value="1"/>
</dbReference>
<proteinExistence type="predicted"/>
<dbReference type="GO" id="GO:0016491">
    <property type="term" value="F:oxidoreductase activity"/>
    <property type="evidence" value="ECO:0007669"/>
    <property type="project" value="UniProtKB-KW"/>
</dbReference>
<evidence type="ECO:0000313" key="2">
    <source>
        <dbReference type="EMBL" id="KAJ7623769.1"/>
    </source>
</evidence>
<dbReference type="Pfam" id="PF00106">
    <property type="entry name" value="adh_short"/>
    <property type="match status" value="1"/>
</dbReference>
<dbReference type="InterPro" id="IPR002347">
    <property type="entry name" value="SDR_fam"/>
</dbReference>
<accession>A0AAD7BKX1</accession>
<dbReference type="PRINTS" id="PR00081">
    <property type="entry name" value="GDHRDH"/>
</dbReference>
<evidence type="ECO:0000256" key="1">
    <source>
        <dbReference type="ARBA" id="ARBA00023002"/>
    </source>
</evidence>
<evidence type="ECO:0008006" key="4">
    <source>
        <dbReference type="Google" id="ProtNLM"/>
    </source>
</evidence>
<protein>
    <recommendedName>
        <fullName evidence="4">NAD(P)-binding protein</fullName>
    </recommendedName>
</protein>
<comment type="caution">
    <text evidence="2">The sequence shown here is derived from an EMBL/GenBank/DDBJ whole genome shotgun (WGS) entry which is preliminary data.</text>
</comment>
<organism evidence="2 3">
    <name type="scientific">Roridomyces roridus</name>
    <dbReference type="NCBI Taxonomy" id="1738132"/>
    <lineage>
        <taxon>Eukaryota</taxon>
        <taxon>Fungi</taxon>
        <taxon>Dikarya</taxon>
        <taxon>Basidiomycota</taxon>
        <taxon>Agaricomycotina</taxon>
        <taxon>Agaricomycetes</taxon>
        <taxon>Agaricomycetidae</taxon>
        <taxon>Agaricales</taxon>
        <taxon>Marasmiineae</taxon>
        <taxon>Mycenaceae</taxon>
        <taxon>Roridomyces</taxon>
    </lineage>
</organism>
<evidence type="ECO:0000313" key="3">
    <source>
        <dbReference type="Proteomes" id="UP001221142"/>
    </source>
</evidence>
<dbReference type="PANTHER" id="PTHR43157:SF31">
    <property type="entry name" value="PHOSPHATIDYLINOSITOL-GLYCAN BIOSYNTHESIS CLASS F PROTEIN"/>
    <property type="match status" value="1"/>
</dbReference>
<keyword evidence="3" id="KW-1185">Reference proteome</keyword>
<sequence>MKYGIWDLIRDQWTPQPAVLKADITDKTILVTGANTGLGFEAAKHFASMNPGRLILACRNRAKGQVAVENIQASTGFKLVELWIVDLADFGSVRQFVDKFEQDGGRLDVFVANAGIGTAAYEATKDGWESSLQVNHLSTSLLALLLLPSMMQTAKEHGTTPRIVIVSTLMHYWVALDQGVLQSSQVIKTLGSAEYCTPEMMQFRYPVTKLLNLFFIRALNSRLSSSIVVNAVNPGHVLFFHGVHQESTSLYRYCYSEIRRDFTGLRASIDHLMQFMLAFRTEVGSRQLVWAALADENEFALRGEYISGSCVKEVSDFVLSPEGKKAEGLIWEDTLDILNKVDPRVSEIVMEFLSSKA</sequence>
<gene>
    <name evidence="2" type="ORF">FB45DRAFT_1089682</name>
</gene>
<dbReference type="SUPFAM" id="SSF51735">
    <property type="entry name" value="NAD(P)-binding Rossmann-fold domains"/>
    <property type="match status" value="1"/>
</dbReference>